<evidence type="ECO:0000256" key="1">
    <source>
        <dbReference type="SAM" id="MobiDB-lite"/>
    </source>
</evidence>
<protein>
    <submittedName>
        <fullName evidence="2">Uncharacterized protein</fullName>
    </submittedName>
</protein>
<sequence length="138" mass="15630">MLKTWRSKRASPMAAEARPSDPLLQQWRELPVGDRKNIMRRLPAEQRLAFQQILAVPEREESEIAARNRRFRAYSPWLGEILDACEKGGPEAASLKPAVRAALLEGHEQESARAEETETPLSFAALVQMLLRSVKELL</sequence>
<proteinExistence type="predicted"/>
<reference evidence="2" key="1">
    <citation type="submission" date="2023-03" db="EMBL/GenBank/DDBJ databases">
        <title>Andean soil-derived lignocellulolytic bacterial consortium as a source of novel taxa and putative plastic-active enzymes.</title>
        <authorList>
            <person name="Diaz-Garcia L."/>
            <person name="Chuvochina M."/>
            <person name="Feuerriegel G."/>
            <person name="Bunk B."/>
            <person name="Sproer C."/>
            <person name="Streit W.R."/>
            <person name="Rodriguez L.M."/>
            <person name="Overmann J."/>
            <person name="Jimenez D.J."/>
        </authorList>
    </citation>
    <scope>NUCLEOTIDE SEQUENCE</scope>
    <source>
        <strain evidence="2">MAG 26</strain>
    </source>
</reference>
<gene>
    <name evidence="2" type="ORF">P0Y56_14025</name>
</gene>
<evidence type="ECO:0000313" key="3">
    <source>
        <dbReference type="Proteomes" id="UP001218362"/>
    </source>
</evidence>
<feature type="region of interest" description="Disordered" evidence="1">
    <location>
        <begin position="1"/>
        <end position="20"/>
    </location>
</feature>
<name>A0AAJ5X476_9SPHN</name>
<evidence type="ECO:0000313" key="2">
    <source>
        <dbReference type="EMBL" id="WEK46123.1"/>
    </source>
</evidence>
<dbReference type="Proteomes" id="UP001218362">
    <property type="component" value="Chromosome"/>
</dbReference>
<accession>A0AAJ5X476</accession>
<dbReference type="KEGG" id="acob:P0Y56_14025"/>
<dbReference type="AlphaFoldDB" id="A0AAJ5X476"/>
<organism evidence="2 3">
    <name type="scientific">Candidatus Andeanibacterium colombiense</name>
    <dbReference type="NCBI Taxonomy" id="3121345"/>
    <lineage>
        <taxon>Bacteria</taxon>
        <taxon>Pseudomonadati</taxon>
        <taxon>Pseudomonadota</taxon>
        <taxon>Alphaproteobacteria</taxon>
        <taxon>Sphingomonadales</taxon>
        <taxon>Sphingomonadaceae</taxon>
        <taxon>Candidatus Andeanibacterium</taxon>
    </lineage>
</organism>
<dbReference type="EMBL" id="CP119316">
    <property type="protein sequence ID" value="WEK46123.1"/>
    <property type="molecule type" value="Genomic_DNA"/>
</dbReference>